<organism evidence="1 2">
    <name type="scientific">Microcoleus asticus IPMA8</name>
    <dbReference type="NCBI Taxonomy" id="2563858"/>
    <lineage>
        <taxon>Bacteria</taxon>
        <taxon>Bacillati</taxon>
        <taxon>Cyanobacteriota</taxon>
        <taxon>Cyanophyceae</taxon>
        <taxon>Oscillatoriophycideae</taxon>
        <taxon>Oscillatoriales</taxon>
        <taxon>Microcoleaceae</taxon>
        <taxon>Microcoleus</taxon>
        <taxon>Microcoleus asticus</taxon>
    </lineage>
</organism>
<reference evidence="1 2" key="1">
    <citation type="journal article" date="2020" name="Sci. Rep.">
        <title>A novel cyanobacterial geosmin producer, revising GeoA distribution and dispersion patterns in Bacteria.</title>
        <authorList>
            <person name="Churro C."/>
            <person name="Semedo-Aguiar A.P."/>
            <person name="Silva A.D."/>
            <person name="Pereira-Leal J.B."/>
            <person name="Leite R.B."/>
        </authorList>
    </citation>
    <scope>NUCLEOTIDE SEQUENCE [LARGE SCALE GENOMIC DNA]</scope>
    <source>
        <strain evidence="1 2">IPMA8</strain>
    </source>
</reference>
<evidence type="ECO:0000313" key="1">
    <source>
        <dbReference type="EMBL" id="NQE33878.1"/>
    </source>
</evidence>
<dbReference type="EMBL" id="SRRZ01000021">
    <property type="protein sequence ID" value="NQE33878.1"/>
    <property type="molecule type" value="Genomic_DNA"/>
</dbReference>
<dbReference type="Proteomes" id="UP000702425">
    <property type="component" value="Unassembled WGS sequence"/>
</dbReference>
<sequence length="75" mass="8809">MTTRQRHQIPAKKRQIKVKMPEDRKIEKLQAAVALKVSRAKLPQFRGCKSVTGSYDLLSWFFPFGYCSFLEFKPF</sequence>
<comment type="caution">
    <text evidence="1">The sequence shown here is derived from an EMBL/GenBank/DDBJ whole genome shotgun (WGS) entry which is preliminary data.</text>
</comment>
<protein>
    <submittedName>
        <fullName evidence="1">Uncharacterized protein</fullName>
    </submittedName>
</protein>
<accession>A0ABX2CUV4</accession>
<name>A0ABX2CUV4_9CYAN</name>
<gene>
    <name evidence="1" type="ORF">E5S67_01600</name>
</gene>
<evidence type="ECO:0000313" key="2">
    <source>
        <dbReference type="Proteomes" id="UP000702425"/>
    </source>
</evidence>
<keyword evidence="2" id="KW-1185">Reference proteome</keyword>
<proteinExistence type="predicted"/>